<evidence type="ECO:0000313" key="1">
    <source>
        <dbReference type="EMBL" id="KAF2862956.1"/>
    </source>
</evidence>
<accession>A0A6A7C5T4</accession>
<dbReference type="EMBL" id="MU005963">
    <property type="protein sequence ID" value="KAF2862956.1"/>
    <property type="molecule type" value="Genomic_DNA"/>
</dbReference>
<sequence length="204" mass="23780">MTLSCRLSTSLIARRFLSFEVLHLNPTVLHPRDMTPGINYSPLVMLSHIKGRQCIFKRSTARLIQMRSSGHASSWLLFHNPPHKRTHTIALVKLTRHPFARTAVRREHCPYRCRIHRNHNARLRLIRCLPVAAPWMSRLSLDWSHPARAPVPAVPLSSSSSLQLRRRRLGQAGPLVYWLQALQHQHRCRRTSHRLRSLRPPWLL</sequence>
<dbReference type="AlphaFoldDB" id="A0A6A7C5T4"/>
<protein>
    <submittedName>
        <fullName evidence="1">Uncharacterized protein</fullName>
    </submittedName>
</protein>
<organism evidence="1 2">
    <name type="scientific">Piedraia hortae CBS 480.64</name>
    <dbReference type="NCBI Taxonomy" id="1314780"/>
    <lineage>
        <taxon>Eukaryota</taxon>
        <taxon>Fungi</taxon>
        <taxon>Dikarya</taxon>
        <taxon>Ascomycota</taxon>
        <taxon>Pezizomycotina</taxon>
        <taxon>Dothideomycetes</taxon>
        <taxon>Dothideomycetidae</taxon>
        <taxon>Capnodiales</taxon>
        <taxon>Piedraiaceae</taxon>
        <taxon>Piedraia</taxon>
    </lineage>
</organism>
<name>A0A6A7C5T4_9PEZI</name>
<reference evidence="1" key="1">
    <citation type="journal article" date="2020" name="Stud. Mycol.">
        <title>101 Dothideomycetes genomes: a test case for predicting lifestyles and emergence of pathogens.</title>
        <authorList>
            <person name="Haridas S."/>
            <person name="Albert R."/>
            <person name="Binder M."/>
            <person name="Bloem J."/>
            <person name="Labutti K."/>
            <person name="Salamov A."/>
            <person name="Andreopoulos B."/>
            <person name="Baker S."/>
            <person name="Barry K."/>
            <person name="Bills G."/>
            <person name="Bluhm B."/>
            <person name="Cannon C."/>
            <person name="Castanera R."/>
            <person name="Culley D."/>
            <person name="Daum C."/>
            <person name="Ezra D."/>
            <person name="Gonzalez J."/>
            <person name="Henrissat B."/>
            <person name="Kuo A."/>
            <person name="Liang C."/>
            <person name="Lipzen A."/>
            <person name="Lutzoni F."/>
            <person name="Magnuson J."/>
            <person name="Mondo S."/>
            <person name="Nolan M."/>
            <person name="Ohm R."/>
            <person name="Pangilinan J."/>
            <person name="Park H.-J."/>
            <person name="Ramirez L."/>
            <person name="Alfaro M."/>
            <person name="Sun H."/>
            <person name="Tritt A."/>
            <person name="Yoshinaga Y."/>
            <person name="Zwiers L.-H."/>
            <person name="Turgeon B."/>
            <person name="Goodwin S."/>
            <person name="Spatafora J."/>
            <person name="Crous P."/>
            <person name="Grigoriev I."/>
        </authorList>
    </citation>
    <scope>NUCLEOTIDE SEQUENCE</scope>
    <source>
        <strain evidence="1">CBS 480.64</strain>
    </source>
</reference>
<keyword evidence="2" id="KW-1185">Reference proteome</keyword>
<gene>
    <name evidence="1" type="ORF">K470DRAFT_154182</name>
</gene>
<proteinExistence type="predicted"/>
<dbReference type="Proteomes" id="UP000799421">
    <property type="component" value="Unassembled WGS sequence"/>
</dbReference>
<evidence type="ECO:0000313" key="2">
    <source>
        <dbReference type="Proteomes" id="UP000799421"/>
    </source>
</evidence>